<evidence type="ECO:0000313" key="5">
    <source>
        <dbReference type="Proteomes" id="UP000252124"/>
    </source>
</evidence>
<organism evidence="4 5">
    <name type="scientific">Achromobacter marplatensis</name>
    <dbReference type="NCBI Taxonomy" id="470868"/>
    <lineage>
        <taxon>Bacteria</taxon>
        <taxon>Pseudomonadati</taxon>
        <taxon>Pseudomonadota</taxon>
        <taxon>Betaproteobacteria</taxon>
        <taxon>Burkholderiales</taxon>
        <taxon>Alcaligenaceae</taxon>
        <taxon>Achromobacter</taxon>
    </lineage>
</organism>
<evidence type="ECO:0000256" key="2">
    <source>
        <dbReference type="SAM" id="SignalP"/>
    </source>
</evidence>
<dbReference type="PANTHER" id="PTHR37549:SF1">
    <property type="entry name" value="LIPOPROTEIN LPRI"/>
    <property type="match status" value="1"/>
</dbReference>
<dbReference type="PANTHER" id="PTHR37549">
    <property type="entry name" value="LIPOPROTEIN LPRI"/>
    <property type="match status" value="1"/>
</dbReference>
<dbReference type="InterPro" id="IPR009739">
    <property type="entry name" value="LprI-like_N"/>
</dbReference>
<reference evidence="4 5" key="1">
    <citation type="submission" date="2018-06" db="EMBL/GenBank/DDBJ databases">
        <title>Genomic Encyclopedia of Type Strains, Phase III (KMG-III): the genomes of soil and plant-associated and newly described type strains.</title>
        <authorList>
            <person name="Whitman W."/>
        </authorList>
    </citation>
    <scope>NUCLEOTIDE SEQUENCE [LARGE SCALE GENOMIC DNA]</scope>
    <source>
        <strain evidence="4 5">CECT 7342</strain>
    </source>
</reference>
<dbReference type="InterPro" id="IPR052755">
    <property type="entry name" value="Lysozyme_Inhibitor_LprI"/>
</dbReference>
<dbReference type="Gene3D" id="1.20.1270.180">
    <property type="match status" value="1"/>
</dbReference>
<accession>A0ABX9GGS1</accession>
<evidence type="ECO:0000313" key="4">
    <source>
        <dbReference type="EMBL" id="RBP23545.1"/>
    </source>
</evidence>
<dbReference type="Proteomes" id="UP000252124">
    <property type="component" value="Unassembled WGS sequence"/>
</dbReference>
<feature type="domain" description="Lysozyme inhibitor LprI-like N-terminal" evidence="3">
    <location>
        <begin position="42"/>
        <end position="114"/>
    </location>
</feature>
<name>A0ABX9GGS1_9BURK</name>
<keyword evidence="2" id="KW-0732">Signal</keyword>
<feature type="chain" id="PRO_5047271109" evidence="2">
    <location>
        <begin position="36"/>
        <end position="471"/>
    </location>
</feature>
<protein>
    <submittedName>
        <fullName evidence="4">Uncharacterized protein DUF1311</fullName>
    </submittedName>
</protein>
<comment type="caution">
    <text evidence="4">The sequence shown here is derived from an EMBL/GenBank/DDBJ whole genome shotgun (WGS) entry which is preliminary data.</text>
</comment>
<feature type="region of interest" description="Disordered" evidence="1">
    <location>
        <begin position="357"/>
        <end position="380"/>
    </location>
</feature>
<feature type="signal peptide" evidence="2">
    <location>
        <begin position="1"/>
        <end position="35"/>
    </location>
</feature>
<dbReference type="EMBL" id="QNRM01000001">
    <property type="protein sequence ID" value="RBP23545.1"/>
    <property type="molecule type" value="Genomic_DNA"/>
</dbReference>
<evidence type="ECO:0000259" key="3">
    <source>
        <dbReference type="Pfam" id="PF07007"/>
    </source>
</evidence>
<keyword evidence="5" id="KW-1185">Reference proteome</keyword>
<sequence length="471" mass="51074">MHSTLHTSRRTLTLIPKPLLGALLALAPIAQPALAAGMNCVQAKTPTELAICADADLLRQDSELSAAYGKLGAARPDGREALRQDQRDWLRARNRCGAQASCIRDQYLLRLSALQDMLRSATAYVPDETDRLALEDLRQAMEAASRTNAEFPVEDTLAALSVKTGATTFANVRENDDDDLAKFPIKRPEGVTPDEWQALQASGIDAGGENGVASYTLMDLDGDGQRDLVVDSYTGGTGLFSDISALRRNGGRYTEAVGAHGEAASGLYTLNGRGSNQAGEWIRLRGRVYAAYRNSTYGVDHIHLLRPFHAVGEVPTLTVQYRYQLQVPKEQKRSDKAQVVVLDGAMHAGLTQALARIDPESARGEGSTSQPGAPARPLCPIPAGVKEDERDRYYQYGPGHYSYETVADVAVHVGARCYVGRLIDWFGSYDAKSGLSAMMWVRSSEADGAEEEFSVQGKRRAIRFGTSVGPI</sequence>
<proteinExistence type="predicted"/>
<dbReference type="Pfam" id="PF07007">
    <property type="entry name" value="LprI"/>
    <property type="match status" value="1"/>
</dbReference>
<evidence type="ECO:0000256" key="1">
    <source>
        <dbReference type="SAM" id="MobiDB-lite"/>
    </source>
</evidence>
<gene>
    <name evidence="4" type="ORF">DFP87_10152</name>
</gene>